<keyword evidence="3" id="KW-0378">Hydrolase</keyword>
<dbReference type="InterPro" id="IPR001173">
    <property type="entry name" value="Glyco_trans_2-like"/>
</dbReference>
<dbReference type="RefSeq" id="WP_084149536.1">
    <property type="nucleotide sequence ID" value="NZ_LR134473.1"/>
</dbReference>
<dbReference type="PANTHER" id="PTHR48090:SF7">
    <property type="entry name" value="RFBJ PROTEIN"/>
    <property type="match status" value="1"/>
</dbReference>
<dbReference type="Pfam" id="PF00535">
    <property type="entry name" value="Glycos_transf_2"/>
    <property type="match status" value="1"/>
</dbReference>
<sequence>MTHQLNRSAARVACGGAIVFLSVLAAPLLVKRTSVPPRSAPTESSESNLSLEVIIPAYLEHGVIGESIQSLKRQLEHWPGPCSVTIAASDDKTAQASIAADQIYHLRPAGKPAAIDHAVERSDADIVVLTDANCIVHPDNWPELLHSALEHADLVSGRKSELKGREEGYWKYEQLVGPGHASHPSLAVVGEFLAMRRRLFEPVPPRTQLDDFWLARSFLARGHRVVVDPQISTTERPEPIREQLERRIRIASGFYSEVMPHLFGLVRTPEGRAYILHKPLRMTVGVGAFWASVCGVALSKPPLSVGIALGSVISCMGMYMKGVSRPRVVSMLATGVALQTIPPAGLWRAVQRLRNGRQPGWKKVPR</sequence>
<evidence type="ECO:0000256" key="1">
    <source>
        <dbReference type="ARBA" id="ARBA00006739"/>
    </source>
</evidence>
<keyword evidence="4" id="KW-1185">Reference proteome</keyword>
<dbReference type="EMBL" id="LR134473">
    <property type="protein sequence ID" value="VEI02990.1"/>
    <property type="molecule type" value="Genomic_DNA"/>
</dbReference>
<dbReference type="SUPFAM" id="SSF53448">
    <property type="entry name" value="Nucleotide-diphospho-sugar transferases"/>
    <property type="match status" value="1"/>
</dbReference>
<dbReference type="AlphaFoldDB" id="A0A448NYH4"/>
<dbReference type="InterPro" id="IPR029044">
    <property type="entry name" value="Nucleotide-diphossugar_trans"/>
</dbReference>
<evidence type="ECO:0000259" key="2">
    <source>
        <dbReference type="Pfam" id="PF00535"/>
    </source>
</evidence>
<evidence type="ECO:0000313" key="3">
    <source>
        <dbReference type="EMBL" id="VEI02990.1"/>
    </source>
</evidence>
<evidence type="ECO:0000313" key="4">
    <source>
        <dbReference type="Proteomes" id="UP000277858"/>
    </source>
</evidence>
<comment type="similarity">
    <text evidence="1">Belongs to the glycosyltransferase 2 family.</text>
</comment>
<feature type="domain" description="Glycosyltransferase 2-like" evidence="2">
    <location>
        <begin position="53"/>
        <end position="173"/>
    </location>
</feature>
<dbReference type="GO" id="GO:0016787">
    <property type="term" value="F:hydrolase activity"/>
    <property type="evidence" value="ECO:0007669"/>
    <property type="project" value="UniProtKB-KW"/>
</dbReference>
<reference evidence="3 4" key="1">
    <citation type="submission" date="2018-12" db="EMBL/GenBank/DDBJ databases">
        <authorList>
            <consortium name="Pathogen Informatics"/>
        </authorList>
    </citation>
    <scope>NUCLEOTIDE SEQUENCE [LARGE SCALE GENOMIC DNA]</scope>
    <source>
        <strain evidence="3 4">NCTC13652</strain>
    </source>
</reference>
<accession>A0A448NYH4</accession>
<name>A0A448NYH4_9ACTN</name>
<dbReference type="STRING" id="1122997.GCA_000425285_02633"/>
<dbReference type="Gene3D" id="3.90.550.10">
    <property type="entry name" value="Spore Coat Polysaccharide Biosynthesis Protein SpsA, Chain A"/>
    <property type="match status" value="1"/>
</dbReference>
<dbReference type="InterPro" id="IPR050256">
    <property type="entry name" value="Glycosyltransferase_2"/>
</dbReference>
<dbReference type="PANTHER" id="PTHR48090">
    <property type="entry name" value="UNDECAPRENYL-PHOSPHATE 4-DEOXY-4-FORMAMIDO-L-ARABINOSE TRANSFERASE-RELATED"/>
    <property type="match status" value="1"/>
</dbReference>
<protein>
    <submittedName>
        <fullName evidence="3">Predicted glycosyl hydrolase</fullName>
    </submittedName>
</protein>
<dbReference type="OrthoDB" id="3171021at2"/>
<proteinExistence type="inferred from homology"/>
<gene>
    <name evidence="3" type="ORF">NCTC13652_01188</name>
</gene>
<dbReference type="Proteomes" id="UP000277858">
    <property type="component" value="Chromosome"/>
</dbReference>
<organism evidence="3 4">
    <name type="scientific">Acidipropionibacterium jensenii</name>
    <dbReference type="NCBI Taxonomy" id="1749"/>
    <lineage>
        <taxon>Bacteria</taxon>
        <taxon>Bacillati</taxon>
        <taxon>Actinomycetota</taxon>
        <taxon>Actinomycetes</taxon>
        <taxon>Propionibacteriales</taxon>
        <taxon>Propionibacteriaceae</taxon>
        <taxon>Acidipropionibacterium</taxon>
    </lineage>
</organism>